<dbReference type="InParanoid" id="A0A0D0EA16"/>
<dbReference type="HOGENOM" id="CLU_1635939_0_0_1"/>
<dbReference type="EMBL" id="KN824847">
    <property type="protein sequence ID" value="KIK99884.1"/>
    <property type="molecule type" value="Genomic_DNA"/>
</dbReference>
<evidence type="ECO:0000313" key="1">
    <source>
        <dbReference type="EMBL" id="KIK99884.1"/>
    </source>
</evidence>
<sequence length="162" mass="17239">MMYRLSVKVSHDVIHTAPIWASVLASSQLVGKCPSSHGTRTNLLPMPRQHRRTINTIQATYQYQPYHSGPPNRQASIPYHHSSITLTVANEPGAGQKAPAVGASAGAAWPSDPEPNTWKAATTLVDCASNNSPASSRVFGIGPCGQSAESPKTRTQHDGTVC</sequence>
<protein>
    <submittedName>
        <fullName evidence="1">Uncharacterized protein</fullName>
    </submittedName>
</protein>
<gene>
    <name evidence="1" type="ORF">PAXRUDRAFT_822245</name>
</gene>
<keyword evidence="2" id="KW-1185">Reference proteome</keyword>
<reference evidence="1 2" key="1">
    <citation type="submission" date="2014-04" db="EMBL/GenBank/DDBJ databases">
        <authorList>
            <consortium name="DOE Joint Genome Institute"/>
            <person name="Kuo A."/>
            <person name="Kohler A."/>
            <person name="Jargeat P."/>
            <person name="Nagy L.G."/>
            <person name="Floudas D."/>
            <person name="Copeland A."/>
            <person name="Barry K.W."/>
            <person name="Cichocki N."/>
            <person name="Veneault-Fourrey C."/>
            <person name="LaButti K."/>
            <person name="Lindquist E.A."/>
            <person name="Lipzen A."/>
            <person name="Lundell T."/>
            <person name="Morin E."/>
            <person name="Murat C."/>
            <person name="Sun H."/>
            <person name="Tunlid A."/>
            <person name="Henrissat B."/>
            <person name="Grigoriev I.V."/>
            <person name="Hibbett D.S."/>
            <person name="Martin F."/>
            <person name="Nordberg H.P."/>
            <person name="Cantor M.N."/>
            <person name="Hua S.X."/>
        </authorList>
    </citation>
    <scope>NUCLEOTIDE SEQUENCE [LARGE SCALE GENOMIC DNA]</scope>
    <source>
        <strain evidence="1 2">Ve08.2h10</strain>
    </source>
</reference>
<dbReference type="Proteomes" id="UP000054538">
    <property type="component" value="Unassembled WGS sequence"/>
</dbReference>
<accession>A0A0D0EA16</accession>
<evidence type="ECO:0000313" key="2">
    <source>
        <dbReference type="Proteomes" id="UP000054538"/>
    </source>
</evidence>
<name>A0A0D0EA16_9AGAM</name>
<dbReference type="AlphaFoldDB" id="A0A0D0EA16"/>
<organism evidence="1 2">
    <name type="scientific">Paxillus rubicundulus Ve08.2h10</name>
    <dbReference type="NCBI Taxonomy" id="930991"/>
    <lineage>
        <taxon>Eukaryota</taxon>
        <taxon>Fungi</taxon>
        <taxon>Dikarya</taxon>
        <taxon>Basidiomycota</taxon>
        <taxon>Agaricomycotina</taxon>
        <taxon>Agaricomycetes</taxon>
        <taxon>Agaricomycetidae</taxon>
        <taxon>Boletales</taxon>
        <taxon>Paxilineae</taxon>
        <taxon>Paxillaceae</taxon>
        <taxon>Paxillus</taxon>
    </lineage>
</organism>
<reference evidence="2" key="2">
    <citation type="submission" date="2015-01" db="EMBL/GenBank/DDBJ databases">
        <title>Evolutionary Origins and Diversification of the Mycorrhizal Mutualists.</title>
        <authorList>
            <consortium name="DOE Joint Genome Institute"/>
            <consortium name="Mycorrhizal Genomics Consortium"/>
            <person name="Kohler A."/>
            <person name="Kuo A."/>
            <person name="Nagy L.G."/>
            <person name="Floudas D."/>
            <person name="Copeland A."/>
            <person name="Barry K.W."/>
            <person name="Cichocki N."/>
            <person name="Veneault-Fourrey C."/>
            <person name="LaButti K."/>
            <person name="Lindquist E.A."/>
            <person name="Lipzen A."/>
            <person name="Lundell T."/>
            <person name="Morin E."/>
            <person name="Murat C."/>
            <person name="Riley R."/>
            <person name="Ohm R."/>
            <person name="Sun H."/>
            <person name="Tunlid A."/>
            <person name="Henrissat B."/>
            <person name="Grigoriev I.V."/>
            <person name="Hibbett D.S."/>
            <person name="Martin F."/>
        </authorList>
    </citation>
    <scope>NUCLEOTIDE SEQUENCE [LARGE SCALE GENOMIC DNA]</scope>
    <source>
        <strain evidence="2">Ve08.2h10</strain>
    </source>
</reference>
<proteinExistence type="predicted"/>